<dbReference type="GO" id="GO:0004222">
    <property type="term" value="F:metalloendopeptidase activity"/>
    <property type="evidence" value="ECO:0007669"/>
    <property type="project" value="TreeGrafter"/>
</dbReference>
<feature type="signal peptide" evidence="1">
    <location>
        <begin position="1"/>
        <end position="19"/>
    </location>
</feature>
<dbReference type="EMBL" id="CAJNOJ010000303">
    <property type="protein sequence ID" value="CAF1383814.1"/>
    <property type="molecule type" value="Genomic_DNA"/>
</dbReference>
<protein>
    <recommendedName>
        <fullName evidence="2">M23ase beta-sheet core domain-containing protein</fullName>
    </recommendedName>
</protein>
<dbReference type="EMBL" id="CAJNOR010003634">
    <property type="protein sequence ID" value="CAF1432850.1"/>
    <property type="molecule type" value="Genomic_DNA"/>
</dbReference>
<dbReference type="InterPro" id="IPR011055">
    <property type="entry name" value="Dup_hybrid_motif"/>
</dbReference>
<dbReference type="Proteomes" id="UP000663852">
    <property type="component" value="Unassembled WGS sequence"/>
</dbReference>
<reference evidence="3" key="1">
    <citation type="submission" date="2021-02" db="EMBL/GenBank/DDBJ databases">
        <authorList>
            <person name="Nowell W R."/>
        </authorList>
    </citation>
    <scope>NUCLEOTIDE SEQUENCE</scope>
</reference>
<dbReference type="SUPFAM" id="SSF51261">
    <property type="entry name" value="Duplicated hybrid motif"/>
    <property type="match status" value="1"/>
</dbReference>
<dbReference type="OrthoDB" id="9993394at2759"/>
<keyword evidence="5" id="KW-1185">Reference proteome</keyword>
<comment type="caution">
    <text evidence="3">The sequence shown here is derived from an EMBL/GenBank/DDBJ whole genome shotgun (WGS) entry which is preliminary data.</text>
</comment>
<name>A0A815JUQ4_ADIRI</name>
<evidence type="ECO:0000313" key="3">
    <source>
        <dbReference type="EMBL" id="CAF1383814.1"/>
    </source>
</evidence>
<sequence length="160" mass="17118">MYFIAIIAVVLVGIGLVDGETHFPPVPFNEACISQGFSSSHTAVDIASYGGKRINLYAIWDGTVTGVCNGAGDFDQSRCGDCGNSIDITHNTVRVRYCHLTANSIRVSPGQRIVRAQNLGLMGTSGLSTGVHLHIIVTEINGGQRRDIRSRLGLNGWNSC</sequence>
<evidence type="ECO:0000313" key="6">
    <source>
        <dbReference type="Proteomes" id="UP000663852"/>
    </source>
</evidence>
<proteinExistence type="predicted"/>
<evidence type="ECO:0000259" key="2">
    <source>
        <dbReference type="Pfam" id="PF01551"/>
    </source>
</evidence>
<feature type="domain" description="M23ase beta-sheet core" evidence="2">
    <location>
        <begin position="40"/>
        <end position="138"/>
    </location>
</feature>
<gene>
    <name evidence="3" type="ORF">EDS130_LOCUS35082</name>
    <name evidence="4" type="ORF">XAT740_LOCUS35880</name>
</gene>
<organism evidence="3 6">
    <name type="scientific">Adineta ricciae</name>
    <name type="common">Rotifer</name>
    <dbReference type="NCBI Taxonomy" id="249248"/>
    <lineage>
        <taxon>Eukaryota</taxon>
        <taxon>Metazoa</taxon>
        <taxon>Spiralia</taxon>
        <taxon>Gnathifera</taxon>
        <taxon>Rotifera</taxon>
        <taxon>Eurotatoria</taxon>
        <taxon>Bdelloidea</taxon>
        <taxon>Adinetida</taxon>
        <taxon>Adinetidae</taxon>
        <taxon>Adineta</taxon>
    </lineage>
</organism>
<dbReference type="PANTHER" id="PTHR21666:SF270">
    <property type="entry name" value="MUREIN HYDROLASE ACTIVATOR ENVC"/>
    <property type="match status" value="1"/>
</dbReference>
<dbReference type="InterPro" id="IPR016047">
    <property type="entry name" value="M23ase_b-sheet_dom"/>
</dbReference>
<evidence type="ECO:0000313" key="5">
    <source>
        <dbReference type="Proteomes" id="UP000663828"/>
    </source>
</evidence>
<dbReference type="Proteomes" id="UP000663828">
    <property type="component" value="Unassembled WGS sequence"/>
</dbReference>
<evidence type="ECO:0000256" key="1">
    <source>
        <dbReference type="SAM" id="SignalP"/>
    </source>
</evidence>
<dbReference type="Gene3D" id="2.70.70.10">
    <property type="entry name" value="Glucose Permease (Domain IIA)"/>
    <property type="match status" value="1"/>
</dbReference>
<feature type="chain" id="PRO_5035607218" description="M23ase beta-sheet core domain-containing protein" evidence="1">
    <location>
        <begin position="20"/>
        <end position="160"/>
    </location>
</feature>
<dbReference type="Pfam" id="PF01551">
    <property type="entry name" value="Peptidase_M23"/>
    <property type="match status" value="1"/>
</dbReference>
<keyword evidence="1" id="KW-0732">Signal</keyword>
<dbReference type="AlphaFoldDB" id="A0A815JUQ4"/>
<accession>A0A815JUQ4</accession>
<dbReference type="CDD" id="cd12797">
    <property type="entry name" value="M23_peptidase"/>
    <property type="match status" value="1"/>
</dbReference>
<dbReference type="InterPro" id="IPR050570">
    <property type="entry name" value="Cell_wall_metabolism_enzyme"/>
</dbReference>
<evidence type="ECO:0000313" key="4">
    <source>
        <dbReference type="EMBL" id="CAF1432850.1"/>
    </source>
</evidence>
<dbReference type="PANTHER" id="PTHR21666">
    <property type="entry name" value="PEPTIDASE-RELATED"/>
    <property type="match status" value="1"/>
</dbReference>